<comment type="caution">
    <text evidence="1">The sequence shown here is derived from an EMBL/GenBank/DDBJ whole genome shotgun (WGS) entry which is preliminary data.</text>
</comment>
<evidence type="ECO:0000313" key="2">
    <source>
        <dbReference type="Proteomes" id="UP001520140"/>
    </source>
</evidence>
<proteinExistence type="predicted"/>
<name>A0ABS7P1M9_9NOCA</name>
<evidence type="ECO:0000313" key="1">
    <source>
        <dbReference type="EMBL" id="MBY6323017.1"/>
    </source>
</evidence>
<dbReference type="RefSeq" id="WP_069972928.1">
    <property type="nucleotide sequence ID" value="NZ_JABUKE010000044.1"/>
</dbReference>
<protein>
    <submittedName>
        <fullName evidence="1">Uncharacterized protein</fullName>
    </submittedName>
</protein>
<gene>
    <name evidence="1" type="ORF">HQ605_19580</name>
</gene>
<dbReference type="EMBL" id="JABUKG010000038">
    <property type="protein sequence ID" value="MBY6323017.1"/>
    <property type="molecule type" value="Genomic_DNA"/>
</dbReference>
<organism evidence="1 2">
    <name type="scientific">Rhodococcoides kroppenstedtii</name>
    <dbReference type="NCBI Taxonomy" id="293050"/>
    <lineage>
        <taxon>Bacteria</taxon>
        <taxon>Bacillati</taxon>
        <taxon>Actinomycetota</taxon>
        <taxon>Actinomycetes</taxon>
        <taxon>Mycobacteriales</taxon>
        <taxon>Nocardiaceae</taxon>
        <taxon>Rhodococcoides</taxon>
    </lineage>
</organism>
<dbReference type="Proteomes" id="UP001520140">
    <property type="component" value="Unassembled WGS sequence"/>
</dbReference>
<accession>A0ABS7P1M9</accession>
<sequence>MAGILRDGGAKVDVAVVTAIVACGILAAGLTHHLQSDTVAIPGCSEVIPEDEFERVNFAFSGSGFAGGGDFGAVPNPDATLPWATPAGAEAMTSALASALPPGTVRTTNNFGSDLRFLPLTLTAFGSNTSAQGSIYSDGRSGWLTVEVAYTGGSAGPCFAGQVDERISRPDGTVLDVRQHGDVRRVTVHAPGGFQVDVNADGVLTLDQVIDIASTPAFRVAAAR</sequence>
<reference evidence="1 2" key="1">
    <citation type="submission" date="2020-06" db="EMBL/GenBank/DDBJ databases">
        <title>Taxonomy, biology and ecology of Rhodococcus bacteria occurring in California pistachio and other woody hosts as revealed by genome sequence analyses.</title>
        <authorList>
            <person name="Gai Y."/>
            <person name="Riely B."/>
        </authorList>
    </citation>
    <scope>NUCLEOTIDE SEQUENCE [LARGE SCALE GENOMIC DNA]</scope>
    <source>
        <strain evidence="1 2">BP-284</strain>
    </source>
</reference>
<keyword evidence="2" id="KW-1185">Reference proteome</keyword>